<evidence type="ECO:0000256" key="4">
    <source>
        <dbReference type="ARBA" id="ARBA00022692"/>
    </source>
</evidence>
<keyword evidence="4 10" id="KW-0812">Transmembrane</keyword>
<evidence type="ECO:0000256" key="8">
    <source>
        <dbReference type="ARBA" id="ARBA00029447"/>
    </source>
</evidence>
<dbReference type="InterPro" id="IPR029151">
    <property type="entry name" value="Sensor-like_sf"/>
</dbReference>
<comment type="similarity">
    <text evidence="8">Belongs to the methyl-accepting chemotaxis (MCP) protein family.</text>
</comment>
<keyword evidence="5 10" id="KW-1133">Transmembrane helix</keyword>
<evidence type="ECO:0000256" key="5">
    <source>
        <dbReference type="ARBA" id="ARBA00022989"/>
    </source>
</evidence>
<dbReference type="GO" id="GO:0005886">
    <property type="term" value="C:plasma membrane"/>
    <property type="evidence" value="ECO:0007669"/>
    <property type="project" value="UniProtKB-SubCell"/>
</dbReference>
<dbReference type="Gene3D" id="1.10.287.950">
    <property type="entry name" value="Methyl-accepting chemotaxis protein"/>
    <property type="match status" value="1"/>
</dbReference>
<evidence type="ECO:0000313" key="14">
    <source>
        <dbReference type="Proteomes" id="UP000821656"/>
    </source>
</evidence>
<dbReference type="Pfam" id="PF00672">
    <property type="entry name" value="HAMP"/>
    <property type="match status" value="1"/>
</dbReference>
<dbReference type="GO" id="GO:0006935">
    <property type="term" value="P:chemotaxis"/>
    <property type="evidence" value="ECO:0007669"/>
    <property type="project" value="UniProtKB-KW"/>
</dbReference>
<dbReference type="PANTHER" id="PTHR32089">
    <property type="entry name" value="METHYL-ACCEPTING CHEMOTAXIS PROTEIN MCPB"/>
    <property type="match status" value="1"/>
</dbReference>
<comment type="caution">
    <text evidence="13">The sequence shown here is derived from an EMBL/GenBank/DDBJ whole genome shotgun (WGS) entry which is preliminary data.</text>
</comment>
<reference evidence="13" key="1">
    <citation type="submission" date="2020-05" db="EMBL/GenBank/DDBJ databases">
        <title>Genomic insights into acetone-butanol-ethanol (ABE) fermentation by sequencing solventogenic clostridia strains.</title>
        <authorList>
            <person name="Brown S."/>
        </authorList>
    </citation>
    <scope>NUCLEOTIDE SEQUENCE</scope>
    <source>
        <strain evidence="13">DJ126</strain>
    </source>
</reference>
<dbReference type="CDD" id="cd12912">
    <property type="entry name" value="PDC2_MCP_like"/>
    <property type="match status" value="1"/>
</dbReference>
<keyword evidence="7 9" id="KW-0807">Transducer</keyword>
<evidence type="ECO:0000259" key="12">
    <source>
        <dbReference type="PROSITE" id="PS50885"/>
    </source>
</evidence>
<accession>A0A9Q5GMA2</accession>
<dbReference type="CDD" id="cd06225">
    <property type="entry name" value="HAMP"/>
    <property type="match status" value="1"/>
</dbReference>
<gene>
    <name evidence="13" type="ORF">DFH45_003338</name>
</gene>
<dbReference type="SUPFAM" id="SSF103190">
    <property type="entry name" value="Sensory domain-like"/>
    <property type="match status" value="1"/>
</dbReference>
<dbReference type="InterPro" id="IPR033479">
    <property type="entry name" value="dCache_1"/>
</dbReference>
<dbReference type="InterPro" id="IPR004089">
    <property type="entry name" value="MCPsignal_dom"/>
</dbReference>
<evidence type="ECO:0000256" key="3">
    <source>
        <dbReference type="ARBA" id="ARBA00022500"/>
    </source>
</evidence>
<name>A0A9Q5GMA2_CLOBE</name>
<dbReference type="Gene3D" id="3.30.450.20">
    <property type="entry name" value="PAS domain"/>
    <property type="match status" value="2"/>
</dbReference>
<dbReference type="EMBL" id="JABSXK010000001">
    <property type="protein sequence ID" value="NRV10375.1"/>
    <property type="molecule type" value="Genomic_DNA"/>
</dbReference>
<dbReference type="PROSITE" id="PS50885">
    <property type="entry name" value="HAMP"/>
    <property type="match status" value="1"/>
</dbReference>
<proteinExistence type="inferred from homology"/>
<dbReference type="SMART" id="SM00283">
    <property type="entry name" value="MA"/>
    <property type="match status" value="1"/>
</dbReference>
<dbReference type="CDD" id="cd11386">
    <property type="entry name" value="MCP_signal"/>
    <property type="match status" value="1"/>
</dbReference>
<dbReference type="Pfam" id="PF00015">
    <property type="entry name" value="MCPsignal"/>
    <property type="match status" value="1"/>
</dbReference>
<feature type="domain" description="HAMP" evidence="12">
    <location>
        <begin position="298"/>
        <end position="351"/>
    </location>
</feature>
<keyword evidence="3" id="KW-0145">Chemotaxis</keyword>
<dbReference type="Proteomes" id="UP000821656">
    <property type="component" value="Unassembled WGS sequence"/>
</dbReference>
<evidence type="ECO:0000256" key="2">
    <source>
        <dbReference type="ARBA" id="ARBA00022475"/>
    </source>
</evidence>
<dbReference type="CDD" id="cd12914">
    <property type="entry name" value="PDC1_DGC_like"/>
    <property type="match status" value="1"/>
</dbReference>
<dbReference type="InterPro" id="IPR003660">
    <property type="entry name" value="HAMP_dom"/>
</dbReference>
<dbReference type="RefSeq" id="WP_077308564.1">
    <property type="nucleotide sequence ID" value="NZ_CP016090.1"/>
</dbReference>
<evidence type="ECO:0000256" key="9">
    <source>
        <dbReference type="PROSITE-ProRule" id="PRU00284"/>
    </source>
</evidence>
<dbReference type="PROSITE" id="PS50111">
    <property type="entry name" value="CHEMOTAXIS_TRANSDUC_2"/>
    <property type="match status" value="1"/>
</dbReference>
<dbReference type="SMART" id="SM00304">
    <property type="entry name" value="HAMP"/>
    <property type="match status" value="1"/>
</dbReference>
<dbReference type="SUPFAM" id="SSF58104">
    <property type="entry name" value="Methyl-accepting chemotaxis protein (MCP) signaling domain"/>
    <property type="match status" value="1"/>
</dbReference>
<dbReference type="GO" id="GO:0007165">
    <property type="term" value="P:signal transduction"/>
    <property type="evidence" value="ECO:0007669"/>
    <property type="project" value="UniProtKB-KW"/>
</dbReference>
<evidence type="ECO:0000256" key="10">
    <source>
        <dbReference type="SAM" id="Phobius"/>
    </source>
</evidence>
<evidence type="ECO:0000313" key="13">
    <source>
        <dbReference type="EMBL" id="NRV10375.1"/>
    </source>
</evidence>
<evidence type="ECO:0000259" key="11">
    <source>
        <dbReference type="PROSITE" id="PS50111"/>
    </source>
</evidence>
<evidence type="ECO:0000256" key="1">
    <source>
        <dbReference type="ARBA" id="ARBA00004651"/>
    </source>
</evidence>
<dbReference type="AlphaFoldDB" id="A0A9Q5GMA2"/>
<protein>
    <submittedName>
        <fullName evidence="13">Methyl-accepting chemotaxis protein</fullName>
    </submittedName>
</protein>
<dbReference type="PANTHER" id="PTHR32089:SF114">
    <property type="entry name" value="METHYL-ACCEPTING CHEMOTAXIS PROTEIN MCPB"/>
    <property type="match status" value="1"/>
</dbReference>
<keyword evidence="6 10" id="KW-0472">Membrane</keyword>
<keyword evidence="2" id="KW-1003">Cell membrane</keyword>
<feature type="domain" description="Methyl-accepting transducer" evidence="11">
    <location>
        <begin position="370"/>
        <end position="606"/>
    </location>
</feature>
<evidence type="ECO:0000256" key="7">
    <source>
        <dbReference type="ARBA" id="ARBA00023224"/>
    </source>
</evidence>
<feature type="transmembrane region" description="Helical" evidence="10">
    <location>
        <begin position="275"/>
        <end position="297"/>
    </location>
</feature>
<sequence>MKSIKTLLTVVSIIIICLSMTVLEVTSYIETKQMVETEVKTSMTSTTQSTAKEIGLWLDIRKSEMESIASCPVFVNGSRQDIIDYMSSETSRLPLYSAFWLSDANGDWYSATGTTGSISERPYYKELLATGKTVISDPLLGKADGKMAVVVAVPIKVNGTIKAIWGGNVKLDELVQYISSIKVKQNGYASLNLTDGTVIANPNKDLILKYNPLKDEKIEPKLKEIYENMFKGETNVEYYGFNKQYISYKPVSGINWTVSLIVSKSEFTGPLTQQIYKSALTLIITLVIVIILFLFMLNKILKPLKAIEDMALCISDGDLSVAKVRVNSKNEFGRLAKTFENMIINLRGLIEQVSISSDNVATASKLLTESSEQTSDASNHIATTIMNISEGANKQMEVVNETSSEIKEMDKKIKNMAENTDSMIETVGETANAAQLGSKAVSEVIVQMAKIEKAVNSSANVVEILGESSKEIGQIVDTISTIAKQTNLLALNAAIEAACAGEAGKGFAVVAEEVRKLSEESSVASMRIAKLIGDIQRETDDVIIVMKEGTQEVKNGTDVVNSTGKAFSQISQAVECVAAQVRSVSETVGQISSNSNKIVTSIHKIEKIGGDTAEKTQTVTATTEEQSASMYEIAGSSQNLLKLSEDLHEAISKFKL</sequence>
<comment type="subcellular location">
    <subcellularLocation>
        <location evidence="1">Cell membrane</location>
        <topology evidence="1">Multi-pass membrane protein</topology>
    </subcellularLocation>
</comment>
<evidence type="ECO:0000256" key="6">
    <source>
        <dbReference type="ARBA" id="ARBA00023136"/>
    </source>
</evidence>
<organism evidence="13 14">
    <name type="scientific">Clostridium beijerinckii</name>
    <name type="common">Clostridium MP</name>
    <dbReference type="NCBI Taxonomy" id="1520"/>
    <lineage>
        <taxon>Bacteria</taxon>
        <taxon>Bacillati</taxon>
        <taxon>Bacillota</taxon>
        <taxon>Clostridia</taxon>
        <taxon>Eubacteriales</taxon>
        <taxon>Clostridiaceae</taxon>
        <taxon>Clostridium</taxon>
    </lineage>
</organism>
<dbReference type="Pfam" id="PF02743">
    <property type="entry name" value="dCache_1"/>
    <property type="match status" value="1"/>
</dbReference>